<proteinExistence type="predicted"/>
<organism evidence="1 2">
    <name type="scientific">Psychrobacter luti</name>
    <dbReference type="NCBI Taxonomy" id="198481"/>
    <lineage>
        <taxon>Bacteria</taxon>
        <taxon>Pseudomonadati</taxon>
        <taxon>Pseudomonadota</taxon>
        <taxon>Gammaproteobacteria</taxon>
        <taxon>Moraxellales</taxon>
        <taxon>Moraxellaceae</taxon>
        <taxon>Psychrobacter</taxon>
    </lineage>
</organism>
<name>A0A839TDY3_9GAMM</name>
<gene>
    <name evidence="1" type="ORF">FHS24_000736</name>
</gene>
<evidence type="ECO:0000313" key="1">
    <source>
        <dbReference type="EMBL" id="MBB3106245.1"/>
    </source>
</evidence>
<comment type="caution">
    <text evidence="1">The sequence shown here is derived from an EMBL/GenBank/DDBJ whole genome shotgun (WGS) entry which is preliminary data.</text>
</comment>
<evidence type="ECO:0000313" key="2">
    <source>
        <dbReference type="Proteomes" id="UP000588111"/>
    </source>
</evidence>
<sequence>MDLTLLAVFTDDSTDYEAGDNIAQSNIQSAAKLSSCCHLCLL</sequence>
<dbReference type="EMBL" id="JACHXL010000001">
    <property type="protein sequence ID" value="MBB3106245.1"/>
    <property type="molecule type" value="Genomic_DNA"/>
</dbReference>
<keyword evidence="2" id="KW-1185">Reference proteome</keyword>
<protein>
    <submittedName>
        <fullName evidence="1">Uncharacterized protein</fullName>
    </submittedName>
</protein>
<dbReference type="Proteomes" id="UP000588111">
    <property type="component" value="Unassembled WGS sequence"/>
</dbReference>
<reference evidence="1 2" key="1">
    <citation type="submission" date="2020-08" db="EMBL/GenBank/DDBJ databases">
        <title>Genomic Encyclopedia of Type Strains, Phase III (KMG-III): the genomes of soil and plant-associated and newly described type strains.</title>
        <authorList>
            <person name="Whitman W."/>
        </authorList>
    </citation>
    <scope>NUCLEOTIDE SEQUENCE [LARGE SCALE GENOMIC DNA]</scope>
    <source>
        <strain evidence="1 2">CECT 5885</strain>
    </source>
</reference>
<dbReference type="AlphaFoldDB" id="A0A839TDY3"/>
<accession>A0A839TDY3</accession>